<reference evidence="1" key="1">
    <citation type="journal article" date="2023" name="PLoS Negl. Trop. Dis.">
        <title>A genome sequence for Biomphalaria pfeifferi, the major vector snail for the human-infecting parasite Schistosoma mansoni.</title>
        <authorList>
            <person name="Bu L."/>
            <person name="Lu L."/>
            <person name="Laidemitt M.R."/>
            <person name="Zhang S.M."/>
            <person name="Mutuku M."/>
            <person name="Mkoji G."/>
            <person name="Steinauer M."/>
            <person name="Loker E.S."/>
        </authorList>
    </citation>
    <scope>NUCLEOTIDE SEQUENCE</scope>
    <source>
        <strain evidence="1">KasaAsao</strain>
    </source>
</reference>
<dbReference type="EMBL" id="JASAOG010000038">
    <property type="protein sequence ID" value="KAK0060029.1"/>
    <property type="molecule type" value="Genomic_DNA"/>
</dbReference>
<evidence type="ECO:0000313" key="2">
    <source>
        <dbReference type="Proteomes" id="UP001233172"/>
    </source>
</evidence>
<dbReference type="AlphaFoldDB" id="A0AAD8BSL2"/>
<evidence type="ECO:0000313" key="1">
    <source>
        <dbReference type="EMBL" id="KAK0060029.1"/>
    </source>
</evidence>
<organism evidence="1 2">
    <name type="scientific">Biomphalaria pfeifferi</name>
    <name type="common">Bloodfluke planorb</name>
    <name type="synonym">Freshwater snail</name>
    <dbReference type="NCBI Taxonomy" id="112525"/>
    <lineage>
        <taxon>Eukaryota</taxon>
        <taxon>Metazoa</taxon>
        <taxon>Spiralia</taxon>
        <taxon>Lophotrochozoa</taxon>
        <taxon>Mollusca</taxon>
        <taxon>Gastropoda</taxon>
        <taxon>Heterobranchia</taxon>
        <taxon>Euthyneura</taxon>
        <taxon>Panpulmonata</taxon>
        <taxon>Hygrophila</taxon>
        <taxon>Lymnaeoidea</taxon>
        <taxon>Planorbidae</taxon>
        <taxon>Biomphalaria</taxon>
    </lineage>
</organism>
<reference evidence="1" key="2">
    <citation type="submission" date="2023-04" db="EMBL/GenBank/DDBJ databases">
        <authorList>
            <person name="Bu L."/>
            <person name="Lu L."/>
            <person name="Laidemitt M.R."/>
            <person name="Zhang S.M."/>
            <person name="Mutuku M."/>
            <person name="Mkoji G."/>
            <person name="Steinauer M."/>
            <person name="Loker E.S."/>
        </authorList>
    </citation>
    <scope>NUCLEOTIDE SEQUENCE</scope>
    <source>
        <strain evidence="1">KasaAsao</strain>
        <tissue evidence="1">Whole Snail</tissue>
    </source>
</reference>
<sequence length="70" mass="8043">AFVFVNVPNIKATEDAWLKAHYDFDEQVKKNMRNAELQRTSEKYAFKFDYGGLTYTCQQGGELLVGDTKC</sequence>
<comment type="caution">
    <text evidence="1">The sequence shown here is derived from an EMBL/GenBank/DDBJ whole genome shotgun (WGS) entry which is preliminary data.</text>
</comment>
<proteinExistence type="predicted"/>
<keyword evidence="2" id="KW-1185">Reference proteome</keyword>
<protein>
    <submittedName>
        <fullName evidence="1">Uncharacterized protein</fullName>
    </submittedName>
</protein>
<name>A0AAD8BSL2_BIOPF</name>
<feature type="non-terminal residue" evidence="1">
    <location>
        <position position="70"/>
    </location>
</feature>
<gene>
    <name evidence="1" type="ORF">Bpfe_010557</name>
</gene>
<feature type="non-terminal residue" evidence="1">
    <location>
        <position position="1"/>
    </location>
</feature>
<dbReference type="Proteomes" id="UP001233172">
    <property type="component" value="Unassembled WGS sequence"/>
</dbReference>
<accession>A0AAD8BSL2</accession>